<evidence type="ECO:0000256" key="1">
    <source>
        <dbReference type="SAM" id="MobiDB-lite"/>
    </source>
</evidence>
<proteinExistence type="predicted"/>
<name>A0A7H1PQW5_9ACTN</name>
<evidence type="ECO:0000313" key="2">
    <source>
        <dbReference type="EMBL" id="QNT90445.1"/>
    </source>
</evidence>
<organism evidence="2 3">
    <name type="scientific">Streptomyces griseofuscus</name>
    <dbReference type="NCBI Taxonomy" id="146922"/>
    <lineage>
        <taxon>Bacteria</taxon>
        <taxon>Bacillati</taxon>
        <taxon>Actinomycetota</taxon>
        <taxon>Actinomycetes</taxon>
        <taxon>Kitasatosporales</taxon>
        <taxon>Streptomycetaceae</taxon>
        <taxon>Streptomyces</taxon>
    </lineage>
</organism>
<accession>A0A7H1PQW5</accession>
<dbReference type="Proteomes" id="UP000516422">
    <property type="component" value="Chromosome"/>
</dbReference>
<sequence>MHGSSNVAGIVSGTGPVWSLGAAVLFGTEKVDKPAEQTPVTANTDTPAPAKGLAGAR</sequence>
<dbReference type="AlphaFoldDB" id="A0A7H1PQW5"/>
<dbReference type="GeneID" id="91459782"/>
<dbReference type="RefSeq" id="WP_157854673.1">
    <property type="nucleotide sequence ID" value="NZ_CP051006.1"/>
</dbReference>
<evidence type="ECO:0000313" key="3">
    <source>
        <dbReference type="Proteomes" id="UP000516422"/>
    </source>
</evidence>
<reference evidence="2 3" key="1">
    <citation type="submission" date="2020-04" db="EMBL/GenBank/DDBJ databases">
        <title>Characterization and engineering of Streptomyces griseofuscus DSM40191 as a potential heterologous host for expression of BGCs.</title>
        <authorList>
            <person name="Gren T."/>
            <person name="Whitford C.M."/>
            <person name="Mohite O.S."/>
            <person name="Joergensen T.S."/>
            <person name="Nielsen J.B."/>
            <person name="Lee S.Y."/>
            <person name="Weber T."/>
        </authorList>
    </citation>
    <scope>NUCLEOTIDE SEQUENCE [LARGE SCALE GENOMIC DNA]</scope>
    <source>
        <strain evidence="2 3">DSM 40191</strain>
    </source>
</reference>
<protein>
    <submittedName>
        <fullName evidence="2">Uncharacterized protein</fullName>
    </submittedName>
</protein>
<gene>
    <name evidence="2" type="ORF">HEP81_00108</name>
</gene>
<feature type="region of interest" description="Disordered" evidence="1">
    <location>
        <begin position="33"/>
        <end position="57"/>
    </location>
</feature>
<dbReference type="KEGG" id="sgf:HEP81_00108"/>
<dbReference type="EMBL" id="CP051006">
    <property type="protein sequence ID" value="QNT90445.1"/>
    <property type="molecule type" value="Genomic_DNA"/>
</dbReference>